<keyword evidence="1" id="KW-0812">Transmembrane</keyword>
<proteinExistence type="predicted"/>
<keyword evidence="1" id="KW-0472">Membrane</keyword>
<protein>
    <submittedName>
        <fullName evidence="2">Uncharacterized protein</fullName>
    </submittedName>
</protein>
<accession>A0A6C0AHI7</accession>
<organism evidence="2">
    <name type="scientific">viral metagenome</name>
    <dbReference type="NCBI Taxonomy" id="1070528"/>
    <lineage>
        <taxon>unclassified sequences</taxon>
        <taxon>metagenomes</taxon>
        <taxon>organismal metagenomes</taxon>
    </lineage>
</organism>
<feature type="transmembrane region" description="Helical" evidence="1">
    <location>
        <begin position="61"/>
        <end position="82"/>
    </location>
</feature>
<dbReference type="EMBL" id="MN740604">
    <property type="protein sequence ID" value="QHS78801.1"/>
    <property type="molecule type" value="Genomic_DNA"/>
</dbReference>
<name>A0A6C0AHI7_9ZZZZ</name>
<evidence type="ECO:0000256" key="1">
    <source>
        <dbReference type="SAM" id="Phobius"/>
    </source>
</evidence>
<reference evidence="2" key="1">
    <citation type="journal article" date="2020" name="Nature">
        <title>Giant virus diversity and host interactions through global metagenomics.</title>
        <authorList>
            <person name="Schulz F."/>
            <person name="Roux S."/>
            <person name="Paez-Espino D."/>
            <person name="Jungbluth S."/>
            <person name="Walsh D.A."/>
            <person name="Denef V.J."/>
            <person name="McMahon K.D."/>
            <person name="Konstantinidis K.T."/>
            <person name="Eloe-Fadrosh E.A."/>
            <person name="Kyrpides N.C."/>
            <person name="Woyke T."/>
        </authorList>
    </citation>
    <scope>NUCLEOTIDE SEQUENCE</scope>
    <source>
        <strain evidence="2">GVMAG-S-1024976-23</strain>
    </source>
</reference>
<feature type="transmembrane region" description="Helical" evidence="1">
    <location>
        <begin position="12"/>
        <end position="40"/>
    </location>
</feature>
<evidence type="ECO:0000313" key="2">
    <source>
        <dbReference type="EMBL" id="QHS78801.1"/>
    </source>
</evidence>
<sequence>MNALKEYFIGGFGAMAGVIIFMTLLSLYTLIIAGGGFYLLKKHNKVNEDGKQTPLLQQVQPLQYIGLLLIVFGIAPFLQNLINSILFGAGLDIGQNIVESFSE</sequence>
<keyword evidence="1" id="KW-1133">Transmembrane helix</keyword>
<dbReference type="AlphaFoldDB" id="A0A6C0AHI7"/>